<dbReference type="CDD" id="cd04471">
    <property type="entry name" value="S1_RNase_R"/>
    <property type="match status" value="1"/>
</dbReference>
<comment type="function">
    <text evidence="8">3'-5' exoribonuclease that releases 5'-nucleoside monophosphates and is involved in maturation of structured RNAs.</text>
</comment>
<dbReference type="InterPro" id="IPR013223">
    <property type="entry name" value="RNase_B_OB_dom"/>
</dbReference>
<name>A0A841RMN8_9BACI</name>
<dbReference type="FunFam" id="2.40.50.140:FF:000213">
    <property type="entry name" value="Ribonuclease R"/>
    <property type="match status" value="1"/>
</dbReference>
<keyword evidence="4 8" id="KW-0540">Nuclease</keyword>
<feature type="compositionally biased region" description="Basic residues" evidence="9">
    <location>
        <begin position="735"/>
        <end position="754"/>
    </location>
</feature>
<dbReference type="PANTHER" id="PTHR23355:SF9">
    <property type="entry name" value="DIS3-LIKE EXONUCLEASE 2"/>
    <property type="match status" value="1"/>
</dbReference>
<dbReference type="Pfam" id="PF08206">
    <property type="entry name" value="OB_RNB"/>
    <property type="match status" value="1"/>
</dbReference>
<dbReference type="Pfam" id="PF00773">
    <property type="entry name" value="RNB"/>
    <property type="match status" value="1"/>
</dbReference>
<evidence type="ECO:0000256" key="2">
    <source>
        <dbReference type="ARBA" id="ARBA00004496"/>
    </source>
</evidence>
<feature type="domain" description="S1 motif" evidence="10">
    <location>
        <begin position="629"/>
        <end position="709"/>
    </location>
</feature>
<evidence type="ECO:0000256" key="4">
    <source>
        <dbReference type="ARBA" id="ARBA00022722"/>
    </source>
</evidence>
<comment type="similarity">
    <text evidence="8">Belongs to the RNR ribonuclease family. RNase R subfamily.</text>
</comment>
<organism evidence="11 12">
    <name type="scientific">Gracilibacillus halotolerans</name>
    <dbReference type="NCBI Taxonomy" id="74386"/>
    <lineage>
        <taxon>Bacteria</taxon>
        <taxon>Bacillati</taxon>
        <taxon>Bacillota</taxon>
        <taxon>Bacilli</taxon>
        <taxon>Bacillales</taxon>
        <taxon>Bacillaceae</taxon>
        <taxon>Gracilibacillus</taxon>
    </lineage>
</organism>
<evidence type="ECO:0000313" key="11">
    <source>
        <dbReference type="EMBL" id="MBB6513759.1"/>
    </source>
</evidence>
<dbReference type="FunFam" id="2.40.50.140:FF:000273">
    <property type="entry name" value="Ribonuclease R"/>
    <property type="match status" value="1"/>
</dbReference>
<dbReference type="AlphaFoldDB" id="A0A841RMN8"/>
<evidence type="ECO:0000256" key="6">
    <source>
        <dbReference type="ARBA" id="ARBA00022839"/>
    </source>
</evidence>
<dbReference type="Pfam" id="PF00575">
    <property type="entry name" value="S1"/>
    <property type="match status" value="1"/>
</dbReference>
<dbReference type="GO" id="GO:0005829">
    <property type="term" value="C:cytosol"/>
    <property type="evidence" value="ECO:0007669"/>
    <property type="project" value="TreeGrafter"/>
</dbReference>
<dbReference type="InterPro" id="IPR011129">
    <property type="entry name" value="CSD"/>
</dbReference>
<keyword evidence="7 8" id="KW-0694">RNA-binding</keyword>
<proteinExistence type="inferred from homology"/>
<dbReference type="EC" id="3.1.13.1" evidence="8"/>
<evidence type="ECO:0000256" key="8">
    <source>
        <dbReference type="HAMAP-Rule" id="MF_01895"/>
    </source>
</evidence>
<dbReference type="PROSITE" id="PS01175">
    <property type="entry name" value="RIBONUCLEASE_II"/>
    <property type="match status" value="1"/>
</dbReference>
<dbReference type="GO" id="GO:0008859">
    <property type="term" value="F:exoribonuclease II activity"/>
    <property type="evidence" value="ECO:0007669"/>
    <property type="project" value="UniProtKB-UniRule"/>
</dbReference>
<dbReference type="InterPro" id="IPR003029">
    <property type="entry name" value="S1_domain"/>
</dbReference>
<evidence type="ECO:0000256" key="1">
    <source>
        <dbReference type="ARBA" id="ARBA00001849"/>
    </source>
</evidence>
<gene>
    <name evidence="8" type="primary">rnr</name>
    <name evidence="11" type="ORF">GGQ92_002575</name>
</gene>
<dbReference type="GO" id="GO:0003723">
    <property type="term" value="F:RNA binding"/>
    <property type="evidence" value="ECO:0007669"/>
    <property type="project" value="UniProtKB-UniRule"/>
</dbReference>
<dbReference type="SMART" id="SM00357">
    <property type="entry name" value="CSP"/>
    <property type="match status" value="2"/>
</dbReference>
<dbReference type="HAMAP" id="MF_01895">
    <property type="entry name" value="RNase_R"/>
    <property type="match status" value="1"/>
</dbReference>
<dbReference type="NCBIfam" id="TIGR02063">
    <property type="entry name" value="RNase_R"/>
    <property type="match status" value="1"/>
</dbReference>
<dbReference type="InterPro" id="IPR012340">
    <property type="entry name" value="NA-bd_OB-fold"/>
</dbReference>
<dbReference type="Proteomes" id="UP000572212">
    <property type="component" value="Unassembled WGS sequence"/>
</dbReference>
<dbReference type="InterPro" id="IPR011805">
    <property type="entry name" value="RNase_R"/>
</dbReference>
<dbReference type="EMBL" id="JACHON010000016">
    <property type="protein sequence ID" value="MBB6513759.1"/>
    <property type="molecule type" value="Genomic_DNA"/>
</dbReference>
<dbReference type="PANTHER" id="PTHR23355">
    <property type="entry name" value="RIBONUCLEASE"/>
    <property type="match status" value="1"/>
</dbReference>
<evidence type="ECO:0000256" key="3">
    <source>
        <dbReference type="ARBA" id="ARBA00022490"/>
    </source>
</evidence>
<comment type="caution">
    <text evidence="11">The sequence shown here is derived from an EMBL/GenBank/DDBJ whole genome shotgun (WGS) entry which is preliminary data.</text>
</comment>
<evidence type="ECO:0000259" key="10">
    <source>
        <dbReference type="PROSITE" id="PS50126"/>
    </source>
</evidence>
<keyword evidence="3 8" id="KW-0963">Cytoplasm</keyword>
<feature type="region of interest" description="Disordered" evidence="9">
    <location>
        <begin position="717"/>
        <end position="754"/>
    </location>
</feature>
<dbReference type="GO" id="GO:0006402">
    <property type="term" value="P:mRNA catabolic process"/>
    <property type="evidence" value="ECO:0007669"/>
    <property type="project" value="TreeGrafter"/>
</dbReference>
<evidence type="ECO:0000256" key="5">
    <source>
        <dbReference type="ARBA" id="ARBA00022801"/>
    </source>
</evidence>
<dbReference type="SMART" id="SM00316">
    <property type="entry name" value="S1"/>
    <property type="match status" value="1"/>
</dbReference>
<dbReference type="InterPro" id="IPR022966">
    <property type="entry name" value="RNase_II/R_CS"/>
</dbReference>
<comment type="catalytic activity">
    <reaction evidence="1 8">
        <text>Exonucleolytic cleavage in the 3'- to 5'-direction to yield nucleoside 5'-phosphates.</text>
        <dbReference type="EC" id="3.1.13.1"/>
    </reaction>
</comment>
<dbReference type="SUPFAM" id="SSF50249">
    <property type="entry name" value="Nucleic acid-binding proteins"/>
    <property type="match status" value="4"/>
</dbReference>
<accession>A0A841RMN8</accession>
<evidence type="ECO:0000313" key="12">
    <source>
        <dbReference type="Proteomes" id="UP000572212"/>
    </source>
</evidence>
<keyword evidence="12" id="KW-1185">Reference proteome</keyword>
<dbReference type="InterPro" id="IPR050180">
    <property type="entry name" value="RNR_Ribonuclease"/>
</dbReference>
<evidence type="ECO:0000256" key="9">
    <source>
        <dbReference type="SAM" id="MobiDB-lite"/>
    </source>
</evidence>
<keyword evidence="5 8" id="KW-0378">Hydrolase</keyword>
<evidence type="ECO:0000256" key="7">
    <source>
        <dbReference type="ARBA" id="ARBA00022884"/>
    </source>
</evidence>
<comment type="subcellular location">
    <subcellularLocation>
        <location evidence="2 8">Cytoplasm</location>
    </subcellularLocation>
</comment>
<reference evidence="11 12" key="1">
    <citation type="submission" date="2020-08" db="EMBL/GenBank/DDBJ databases">
        <title>Genomic Encyclopedia of Type Strains, Phase IV (KMG-IV): sequencing the most valuable type-strain genomes for metagenomic binning, comparative biology and taxonomic classification.</title>
        <authorList>
            <person name="Goeker M."/>
        </authorList>
    </citation>
    <scope>NUCLEOTIDE SEQUENCE [LARGE SCALE GENOMIC DNA]</scope>
    <source>
        <strain evidence="11 12">DSM 11805</strain>
    </source>
</reference>
<sequence>MDQKTMEKEIVTFIETHADKPLSVNELEEALEIEEAEDFPVLMKSLNALEESGQLIRTRKNRYGLPEKMNLTRGRIQMHQKGFAFLIPDEEGMEDVYINQSDLASAMNGDIVFVRVDNRDENGKRAEGVVVRIIERHITEIVGTFEDNGAFGFVIADDKRIPHDIFVPKGQTKGAVTGHKVIVEITKYPEGRMSAEGNVLQILGHKNDPGMDILSIIYKNGITIDFPEDVLEQTENIPKTVSKEDIAGRRDLRDEVIVTIDGADAKDLDDAVSVIQLSNGNFKLGVYIADVSYYVKENSPIGREAFERATSVYLVDRVIPMLPHKLSNGICSLHPAVDRLVIGCEMEIDKNGAVVSHEIFEGVIQSKARMTYKEVNQILVDKDEEIKSKYESLVPMFESMEDLAEIIRAKRFGRGAIDFDFKEAKVLVDDAGKATDVVIRERSIAEKLIEEFMLCANETIAQHFHWLDVPFIHRIHEDPNPEKLQAFFEFIARFGYIVKGTANEIHPQALQKVLEEVKGTDEDLIISKLMLRSMKQAKYDPQGIGHFGLATEFYTHFTSPIRRYPDLIVHRLIRTYLFEGKLDEETRATWKEKMPEIAQQASMKERTAVDAEREVDDLKKAEFMQDKIGEEFEGVISSVTNFGLFVELPNTVEGLVHVSYMTDDFYHFDERAYAMIGERTGTVYQVGDTITVKVAQVNIEERAIDFEIVGMRPRKRRELTTQATFDKPKKDKSGLKRTAKKAQKSRSRKKKGKK</sequence>
<dbReference type="Pfam" id="PF17876">
    <property type="entry name" value="CSD2"/>
    <property type="match status" value="1"/>
</dbReference>
<dbReference type="InterPro" id="IPR040476">
    <property type="entry name" value="CSD2"/>
</dbReference>
<dbReference type="NCBIfam" id="TIGR00358">
    <property type="entry name" value="3_prime_RNase"/>
    <property type="match status" value="1"/>
</dbReference>
<dbReference type="InterPro" id="IPR001900">
    <property type="entry name" value="RNase_II/R"/>
</dbReference>
<protein>
    <recommendedName>
        <fullName evidence="8">Ribonuclease R</fullName>
        <shortName evidence="8">RNase R</shortName>
        <ecNumber evidence="8">3.1.13.1</ecNumber>
    </recommendedName>
</protein>
<dbReference type="RefSeq" id="WP_184249521.1">
    <property type="nucleotide sequence ID" value="NZ_BAAACU010000056.1"/>
</dbReference>
<dbReference type="InterPro" id="IPR004476">
    <property type="entry name" value="RNase_II/RNase_R"/>
</dbReference>
<dbReference type="Gene3D" id="2.40.50.140">
    <property type="entry name" value="Nucleic acid-binding proteins"/>
    <property type="match status" value="3"/>
</dbReference>
<keyword evidence="6 8" id="KW-0269">Exonuclease</keyword>
<dbReference type="PROSITE" id="PS50126">
    <property type="entry name" value="S1"/>
    <property type="match status" value="1"/>
</dbReference>
<dbReference type="SMART" id="SM00955">
    <property type="entry name" value="RNB"/>
    <property type="match status" value="1"/>
</dbReference>